<dbReference type="SUPFAM" id="SSF50494">
    <property type="entry name" value="Trypsin-like serine proteases"/>
    <property type="match status" value="1"/>
</dbReference>
<evidence type="ECO:0000256" key="15">
    <source>
        <dbReference type="ARBA" id="ARBA00022837"/>
    </source>
</evidence>
<dbReference type="PRINTS" id="PR00018">
    <property type="entry name" value="KRINGLE"/>
</dbReference>
<evidence type="ECO:0000256" key="8">
    <source>
        <dbReference type="ARBA" id="ARBA00022670"/>
    </source>
</evidence>
<evidence type="ECO:0000313" key="28">
    <source>
        <dbReference type="Ensembl" id="ENSEBUP00000015015.1"/>
    </source>
</evidence>
<reference evidence="28" key="1">
    <citation type="submission" date="2025-08" db="UniProtKB">
        <authorList>
            <consortium name="Ensembl"/>
        </authorList>
    </citation>
    <scope>IDENTIFICATION</scope>
</reference>
<feature type="disulfide bond" evidence="21">
    <location>
        <begin position="74"/>
        <end position="83"/>
    </location>
</feature>
<keyword evidence="8 23" id="KW-0645">Protease</keyword>
<evidence type="ECO:0000256" key="11">
    <source>
        <dbReference type="ARBA" id="ARBA00022729"/>
    </source>
</evidence>
<keyword evidence="11 24" id="KW-0732">Signal</keyword>
<dbReference type="GeneTree" id="ENSGT00940000157814"/>
<feature type="signal peptide" evidence="24">
    <location>
        <begin position="1"/>
        <end position="28"/>
    </location>
</feature>
<dbReference type="SMART" id="SM00020">
    <property type="entry name" value="Tryp_SPc"/>
    <property type="match status" value="1"/>
</dbReference>
<evidence type="ECO:0000256" key="2">
    <source>
        <dbReference type="ARBA" id="ARBA00004613"/>
    </source>
</evidence>
<feature type="domain" description="Kringle" evidence="26">
    <location>
        <begin position="89"/>
        <end position="172"/>
    </location>
</feature>
<evidence type="ECO:0000259" key="27">
    <source>
        <dbReference type="PROSITE" id="PS50240"/>
    </source>
</evidence>
<evidence type="ECO:0000256" key="19">
    <source>
        <dbReference type="ARBA" id="ARBA00023180"/>
    </source>
</evidence>
<dbReference type="SMART" id="SM00181">
    <property type="entry name" value="EGF"/>
    <property type="match status" value="1"/>
</dbReference>
<dbReference type="Gene3D" id="2.10.25.10">
    <property type="entry name" value="Laminin"/>
    <property type="match status" value="1"/>
</dbReference>
<dbReference type="CDD" id="cd00190">
    <property type="entry name" value="Tryp_SPc"/>
    <property type="match status" value="1"/>
</dbReference>
<keyword evidence="18 21" id="KW-1015">Disulfide bond</keyword>
<dbReference type="PIRSF" id="PIRSF001143">
    <property type="entry name" value="Factor_X"/>
    <property type="match status" value="1"/>
</dbReference>
<dbReference type="PROSITE" id="PS00135">
    <property type="entry name" value="TRYPSIN_SER"/>
    <property type="match status" value="1"/>
</dbReference>
<dbReference type="PROSITE" id="PS00022">
    <property type="entry name" value="EGF_1"/>
    <property type="match status" value="1"/>
</dbReference>
<dbReference type="GO" id="GO:0005615">
    <property type="term" value="C:extracellular space"/>
    <property type="evidence" value="ECO:0007669"/>
    <property type="project" value="UniProtKB-ARBA"/>
</dbReference>
<dbReference type="InterPro" id="IPR033116">
    <property type="entry name" value="TRYPSIN_SER"/>
</dbReference>
<keyword evidence="15" id="KW-0106">Calcium</keyword>
<reference evidence="28" key="2">
    <citation type="submission" date="2025-09" db="UniProtKB">
        <authorList>
            <consortium name="Ensembl"/>
        </authorList>
    </citation>
    <scope>IDENTIFICATION</scope>
</reference>
<dbReference type="SMART" id="SM00130">
    <property type="entry name" value="KR"/>
    <property type="match status" value="1"/>
</dbReference>
<keyword evidence="7 22" id="KW-0420">Kringle</keyword>
<evidence type="ECO:0000256" key="1">
    <source>
        <dbReference type="ARBA" id="ARBA00004251"/>
    </source>
</evidence>
<organism evidence="28 29">
    <name type="scientific">Eptatretus burgeri</name>
    <name type="common">Inshore hagfish</name>
    <dbReference type="NCBI Taxonomy" id="7764"/>
    <lineage>
        <taxon>Eukaryota</taxon>
        <taxon>Metazoa</taxon>
        <taxon>Chordata</taxon>
        <taxon>Craniata</taxon>
        <taxon>Vertebrata</taxon>
        <taxon>Cyclostomata</taxon>
        <taxon>Myxini</taxon>
        <taxon>Myxiniformes</taxon>
        <taxon>Myxinidae</taxon>
        <taxon>Eptatretinae</taxon>
        <taxon>Eptatretus</taxon>
    </lineage>
</organism>
<feature type="active site" description="Charge relay system" evidence="20">
    <location>
        <position position="252"/>
    </location>
</feature>
<comment type="subcellular location">
    <subcellularLocation>
        <location evidence="1">Cell membrane</location>
        <topology evidence="1">Single-pass type I membrane protein</topology>
    </subcellularLocation>
    <subcellularLocation>
        <location evidence="2">Secreted</location>
    </subcellularLocation>
</comment>
<evidence type="ECO:0000256" key="12">
    <source>
        <dbReference type="ARBA" id="ARBA00022737"/>
    </source>
</evidence>
<dbReference type="Pfam" id="PF00089">
    <property type="entry name" value="Trypsin"/>
    <property type="match status" value="1"/>
</dbReference>
<evidence type="ECO:0000259" key="25">
    <source>
        <dbReference type="PROSITE" id="PS50026"/>
    </source>
</evidence>
<dbReference type="InterPro" id="IPR009003">
    <property type="entry name" value="Peptidase_S1_PA"/>
</dbReference>
<keyword evidence="9" id="KW-0812">Transmembrane</keyword>
<comment type="caution">
    <text evidence="21">Lacks conserved residue(s) required for the propagation of feature annotation.</text>
</comment>
<dbReference type="GO" id="GO:0007596">
    <property type="term" value="P:blood coagulation"/>
    <property type="evidence" value="ECO:0007669"/>
    <property type="project" value="InterPro"/>
</dbReference>
<evidence type="ECO:0000256" key="23">
    <source>
        <dbReference type="RuleBase" id="RU363034"/>
    </source>
</evidence>
<dbReference type="GO" id="GO:0033993">
    <property type="term" value="P:response to lipid"/>
    <property type="evidence" value="ECO:0007669"/>
    <property type="project" value="UniProtKB-ARBA"/>
</dbReference>
<dbReference type="FunFam" id="2.40.10.10:FF:000003">
    <property type="entry name" value="Transmembrane serine protease 3"/>
    <property type="match status" value="1"/>
</dbReference>
<dbReference type="FunFam" id="2.10.25.10:FF:000659">
    <property type="entry name" value="Crumbs cell polarity complex component 2b"/>
    <property type="match status" value="1"/>
</dbReference>
<dbReference type="Pfam" id="PF00051">
    <property type="entry name" value="Kringle"/>
    <property type="match status" value="1"/>
</dbReference>
<keyword evidence="5" id="KW-0964">Secreted</keyword>
<evidence type="ECO:0000256" key="6">
    <source>
        <dbReference type="ARBA" id="ARBA00022536"/>
    </source>
</evidence>
<dbReference type="InterPro" id="IPR050127">
    <property type="entry name" value="Serine_Proteases_S1"/>
</dbReference>
<evidence type="ECO:0000256" key="20">
    <source>
        <dbReference type="PIRSR" id="PIRSR001143-1"/>
    </source>
</evidence>
<dbReference type="AlphaFoldDB" id="A0A8C4QGA1"/>
<dbReference type="OMA" id="ETECTIT"/>
<evidence type="ECO:0000256" key="16">
    <source>
        <dbReference type="ARBA" id="ARBA00022989"/>
    </source>
</evidence>
<dbReference type="Ensembl" id="ENSEBUT00000015591.1">
    <property type="protein sequence ID" value="ENSEBUP00000015015.1"/>
    <property type="gene ID" value="ENSEBUG00000009460.1"/>
</dbReference>
<evidence type="ECO:0000256" key="5">
    <source>
        <dbReference type="ARBA" id="ARBA00022525"/>
    </source>
</evidence>
<evidence type="ECO:0000256" key="21">
    <source>
        <dbReference type="PROSITE-ProRule" id="PRU00076"/>
    </source>
</evidence>
<dbReference type="CDD" id="cd00054">
    <property type="entry name" value="EGF_CA"/>
    <property type="match status" value="1"/>
</dbReference>
<dbReference type="InterPro" id="IPR000742">
    <property type="entry name" value="EGF"/>
</dbReference>
<dbReference type="GO" id="GO:1901701">
    <property type="term" value="P:cellular response to oxygen-containing compound"/>
    <property type="evidence" value="ECO:0007669"/>
    <property type="project" value="UniProtKB-ARBA"/>
</dbReference>
<dbReference type="Gene3D" id="2.40.20.10">
    <property type="entry name" value="Plasminogen Kringle 4"/>
    <property type="match status" value="1"/>
</dbReference>
<keyword evidence="10" id="KW-0479">Metal-binding</keyword>
<dbReference type="Pfam" id="PF00008">
    <property type="entry name" value="EGF"/>
    <property type="match status" value="1"/>
</dbReference>
<keyword evidence="4" id="KW-1003">Cell membrane</keyword>
<feature type="domain" description="EGF-like" evidence="25">
    <location>
        <begin position="47"/>
        <end position="84"/>
    </location>
</feature>
<dbReference type="InterPro" id="IPR043504">
    <property type="entry name" value="Peptidase_S1_PA_chymotrypsin"/>
</dbReference>
<evidence type="ECO:0000256" key="17">
    <source>
        <dbReference type="ARBA" id="ARBA00023136"/>
    </source>
</evidence>
<evidence type="ECO:0000256" key="24">
    <source>
        <dbReference type="SAM" id="SignalP"/>
    </source>
</evidence>
<sequence>MWLGRNGGNNIILSWGGLLLWFENTTLSPSFVSPSLSLHIRHSPSPAKEPCNPSPCQNGGTCEAHDRYSYSCYCPEDFAGKHCEADPQDCYSGNGQDYRGVVSQTENGRDCAPWNAGSLLHEPNNALKLHAESSGLGNHNQCRNPDGDKKPWCYVLEREDSPMWEYCNVKLCDDTEEETKPSISQEGDFSSCGKAEEMTFPLRIVGGQPARQGSRPWIVSIRKKVQTPLGEQTIHDCGGALIAPCWVLTAAHCLIRRVASDLRVVLGEYKLDKKDEGEQIFDVERLVLHAEWSLENNNNDIALIKLMPKQGQCVKETTYVRRVCLPEAEEDLKAGANCDIAGWGSDRHNGPSTQVLQEVQVKVIGRERCNEPRAYSGTITSGMLCAGNFERGGVDSCQGDSGGPLTTMSDTNTHTVQGVVSFGEGCGERYKPGVYARVSHYVPWIKGNLV</sequence>
<evidence type="ECO:0000256" key="3">
    <source>
        <dbReference type="ARBA" id="ARBA00022473"/>
    </source>
</evidence>
<evidence type="ECO:0000256" key="22">
    <source>
        <dbReference type="PROSITE-ProRule" id="PRU00121"/>
    </source>
</evidence>
<dbReference type="PRINTS" id="PR00722">
    <property type="entry name" value="CHYMOTRYPSIN"/>
</dbReference>
<dbReference type="FunFam" id="2.40.20.10:FF:000001">
    <property type="entry name" value="Urokinase-type plasminogen activator"/>
    <property type="match status" value="1"/>
</dbReference>
<keyword evidence="17" id="KW-0472">Membrane</keyword>
<dbReference type="PROSITE" id="PS50240">
    <property type="entry name" value="TRYPSIN_DOM"/>
    <property type="match status" value="1"/>
</dbReference>
<dbReference type="PROSITE" id="PS50026">
    <property type="entry name" value="EGF_3"/>
    <property type="match status" value="1"/>
</dbReference>
<dbReference type="InterPro" id="IPR012224">
    <property type="entry name" value="Pept_S1A_FX"/>
</dbReference>
<dbReference type="PROSITE" id="PS50070">
    <property type="entry name" value="KRINGLE_2"/>
    <property type="match status" value="1"/>
</dbReference>
<dbReference type="InterPro" id="IPR013806">
    <property type="entry name" value="Kringle-like"/>
</dbReference>
<keyword evidence="6 21" id="KW-0245">EGF-like domain</keyword>
<evidence type="ECO:0000256" key="9">
    <source>
        <dbReference type="ARBA" id="ARBA00022692"/>
    </source>
</evidence>
<feature type="chain" id="PRO_5034108922" evidence="24">
    <location>
        <begin position="29"/>
        <end position="450"/>
    </location>
</feature>
<evidence type="ECO:0000256" key="7">
    <source>
        <dbReference type="ARBA" id="ARBA00022572"/>
    </source>
</evidence>
<evidence type="ECO:0000256" key="10">
    <source>
        <dbReference type="ARBA" id="ARBA00022723"/>
    </source>
</evidence>
<protein>
    <submittedName>
        <fullName evidence="28">Hyaluronan binding protein 2</fullName>
    </submittedName>
</protein>
<keyword evidence="19" id="KW-0325">Glycoprotein</keyword>
<dbReference type="InterPro" id="IPR001254">
    <property type="entry name" value="Trypsin_dom"/>
</dbReference>
<evidence type="ECO:0000313" key="29">
    <source>
        <dbReference type="Proteomes" id="UP000694388"/>
    </source>
</evidence>
<dbReference type="PANTHER" id="PTHR24264:SF54">
    <property type="entry name" value="PEPTIDASE S1 DOMAIN-CONTAINING PROTEIN"/>
    <property type="match status" value="1"/>
</dbReference>
<dbReference type="GO" id="GO:0005509">
    <property type="term" value="F:calcium ion binding"/>
    <property type="evidence" value="ECO:0007669"/>
    <property type="project" value="InterPro"/>
</dbReference>
<accession>A0A8C4QGA1</accession>
<dbReference type="CDD" id="cd00108">
    <property type="entry name" value="KR"/>
    <property type="match status" value="1"/>
</dbReference>
<feature type="active site" description="Charge relay system" evidence="20">
    <location>
        <position position="300"/>
    </location>
</feature>
<name>A0A8C4QGA1_EPTBU</name>
<dbReference type="GO" id="GO:0004252">
    <property type="term" value="F:serine-type endopeptidase activity"/>
    <property type="evidence" value="ECO:0007669"/>
    <property type="project" value="InterPro"/>
</dbReference>
<proteinExistence type="predicted"/>
<keyword evidence="29" id="KW-1185">Reference proteome</keyword>
<dbReference type="Gene3D" id="2.40.10.10">
    <property type="entry name" value="Trypsin-like serine proteases"/>
    <property type="match status" value="1"/>
</dbReference>
<evidence type="ECO:0000256" key="13">
    <source>
        <dbReference type="ARBA" id="ARBA00022801"/>
    </source>
</evidence>
<feature type="active site" description="Charge relay system" evidence="20">
    <location>
        <position position="401"/>
    </location>
</feature>
<dbReference type="PANTHER" id="PTHR24264">
    <property type="entry name" value="TRYPSIN-RELATED"/>
    <property type="match status" value="1"/>
</dbReference>
<feature type="domain" description="Peptidase S1" evidence="27">
    <location>
        <begin position="204"/>
        <end position="450"/>
    </location>
</feature>
<dbReference type="InterPro" id="IPR018114">
    <property type="entry name" value="TRYPSIN_HIS"/>
</dbReference>
<dbReference type="GO" id="GO:0006508">
    <property type="term" value="P:proteolysis"/>
    <property type="evidence" value="ECO:0007669"/>
    <property type="project" value="UniProtKB-KW"/>
</dbReference>
<keyword evidence="16" id="KW-1133">Transmembrane helix</keyword>
<dbReference type="SUPFAM" id="SSF57440">
    <property type="entry name" value="Kringle-like"/>
    <property type="match status" value="1"/>
</dbReference>
<keyword evidence="14 23" id="KW-0720">Serine protease</keyword>
<dbReference type="InterPro" id="IPR001314">
    <property type="entry name" value="Peptidase_S1A"/>
</dbReference>
<dbReference type="GO" id="GO:0005886">
    <property type="term" value="C:plasma membrane"/>
    <property type="evidence" value="ECO:0007669"/>
    <property type="project" value="UniProtKB-SubCell"/>
</dbReference>
<dbReference type="GO" id="GO:0007409">
    <property type="term" value="P:axonogenesis"/>
    <property type="evidence" value="ECO:0007669"/>
    <property type="project" value="UniProtKB-ARBA"/>
</dbReference>
<dbReference type="InterPro" id="IPR000001">
    <property type="entry name" value="Kringle"/>
</dbReference>
<evidence type="ECO:0000256" key="4">
    <source>
        <dbReference type="ARBA" id="ARBA00022475"/>
    </source>
</evidence>
<keyword evidence="12" id="KW-0677">Repeat</keyword>
<dbReference type="InterPro" id="IPR038178">
    <property type="entry name" value="Kringle_sf"/>
</dbReference>
<keyword evidence="3" id="KW-0217">Developmental protein</keyword>
<evidence type="ECO:0000256" key="14">
    <source>
        <dbReference type="ARBA" id="ARBA00022825"/>
    </source>
</evidence>
<evidence type="ECO:0000256" key="18">
    <source>
        <dbReference type="ARBA" id="ARBA00023157"/>
    </source>
</evidence>
<keyword evidence="13 23" id="KW-0378">Hydrolase</keyword>
<dbReference type="Proteomes" id="UP000694388">
    <property type="component" value="Unplaced"/>
</dbReference>
<evidence type="ECO:0000259" key="26">
    <source>
        <dbReference type="PROSITE" id="PS50070"/>
    </source>
</evidence>
<dbReference type="PROSITE" id="PS00134">
    <property type="entry name" value="TRYPSIN_HIS"/>
    <property type="match status" value="1"/>
</dbReference>